<evidence type="ECO:0000259" key="1">
    <source>
        <dbReference type="PROSITE" id="PS51186"/>
    </source>
</evidence>
<dbReference type="InterPro" id="IPR016181">
    <property type="entry name" value="Acyl_CoA_acyltransferase"/>
</dbReference>
<dbReference type="GO" id="GO:0016747">
    <property type="term" value="F:acyltransferase activity, transferring groups other than amino-acyl groups"/>
    <property type="evidence" value="ECO:0007669"/>
    <property type="project" value="InterPro"/>
</dbReference>
<dbReference type="EMBL" id="JAZDWU010000009">
    <property type="protein sequence ID" value="KAK9992656.1"/>
    <property type="molecule type" value="Genomic_DNA"/>
</dbReference>
<dbReference type="PANTHER" id="PTHR46067:SF18">
    <property type="entry name" value="ACYL-COA N-ACYLTRANSFERASES (NAT) SUPERFAMILY PROTEIN"/>
    <property type="match status" value="1"/>
</dbReference>
<sequence>MDSSRLFLRPFKHSDVDDFLKWASDDRVTRYLRWDSITSREEALTYLEKVAIPHPWRRSICLDDHSIGYVSIRPEPRDDRCRAHISYAVSTDYWGQGIVTTALKIAVSKVFKEFPDLVRIEAMVEVENKGLKRC</sequence>
<dbReference type="Gene3D" id="3.40.630.30">
    <property type="match status" value="1"/>
</dbReference>
<protein>
    <recommendedName>
        <fullName evidence="1">N-acetyltransferase domain-containing protein</fullName>
    </recommendedName>
</protein>
<dbReference type="Proteomes" id="UP001459277">
    <property type="component" value="Unassembled WGS sequence"/>
</dbReference>
<gene>
    <name evidence="2" type="ORF">SO802_027641</name>
</gene>
<comment type="caution">
    <text evidence="2">The sequence shown here is derived from an EMBL/GenBank/DDBJ whole genome shotgun (WGS) entry which is preliminary data.</text>
</comment>
<keyword evidence="3" id="KW-1185">Reference proteome</keyword>
<accession>A0AAW2C348</accession>
<dbReference type="SUPFAM" id="SSF55729">
    <property type="entry name" value="Acyl-CoA N-acyltransferases (Nat)"/>
    <property type="match status" value="1"/>
</dbReference>
<dbReference type="PANTHER" id="PTHR46067">
    <property type="entry name" value="ACYL-COA N-ACYLTRANSFERASES (NAT) SUPERFAMILY PROTEIN"/>
    <property type="match status" value="1"/>
</dbReference>
<dbReference type="AlphaFoldDB" id="A0AAW2C348"/>
<evidence type="ECO:0000313" key="2">
    <source>
        <dbReference type="EMBL" id="KAK9992656.1"/>
    </source>
</evidence>
<evidence type="ECO:0000313" key="3">
    <source>
        <dbReference type="Proteomes" id="UP001459277"/>
    </source>
</evidence>
<reference evidence="2 3" key="1">
    <citation type="submission" date="2024-01" db="EMBL/GenBank/DDBJ databases">
        <title>A telomere-to-telomere, gap-free genome of sweet tea (Lithocarpus litseifolius).</title>
        <authorList>
            <person name="Zhou J."/>
        </authorList>
    </citation>
    <scope>NUCLEOTIDE SEQUENCE [LARGE SCALE GENOMIC DNA]</scope>
    <source>
        <strain evidence="2">Zhou-2022a</strain>
        <tissue evidence="2">Leaf</tissue>
    </source>
</reference>
<dbReference type="Pfam" id="PF13302">
    <property type="entry name" value="Acetyltransf_3"/>
    <property type="match status" value="1"/>
</dbReference>
<proteinExistence type="predicted"/>
<dbReference type="PROSITE" id="PS51186">
    <property type="entry name" value="GNAT"/>
    <property type="match status" value="1"/>
</dbReference>
<feature type="domain" description="N-acetyltransferase" evidence="1">
    <location>
        <begin position="6"/>
        <end position="134"/>
    </location>
</feature>
<organism evidence="2 3">
    <name type="scientific">Lithocarpus litseifolius</name>
    <dbReference type="NCBI Taxonomy" id="425828"/>
    <lineage>
        <taxon>Eukaryota</taxon>
        <taxon>Viridiplantae</taxon>
        <taxon>Streptophyta</taxon>
        <taxon>Embryophyta</taxon>
        <taxon>Tracheophyta</taxon>
        <taxon>Spermatophyta</taxon>
        <taxon>Magnoliopsida</taxon>
        <taxon>eudicotyledons</taxon>
        <taxon>Gunneridae</taxon>
        <taxon>Pentapetalae</taxon>
        <taxon>rosids</taxon>
        <taxon>fabids</taxon>
        <taxon>Fagales</taxon>
        <taxon>Fagaceae</taxon>
        <taxon>Lithocarpus</taxon>
    </lineage>
</organism>
<name>A0AAW2C348_9ROSI</name>
<dbReference type="InterPro" id="IPR000182">
    <property type="entry name" value="GNAT_dom"/>
</dbReference>